<evidence type="ECO:0000313" key="2">
    <source>
        <dbReference type="EMBL" id="KAI9555982.1"/>
    </source>
</evidence>
<evidence type="ECO:0000256" key="1">
    <source>
        <dbReference type="SAM" id="MobiDB-lite"/>
    </source>
</evidence>
<keyword evidence="3" id="KW-1185">Reference proteome</keyword>
<accession>A0AAD5KNY2</accession>
<dbReference type="Proteomes" id="UP000820818">
    <property type="component" value="Linkage Group LG7"/>
</dbReference>
<reference evidence="2 3" key="1">
    <citation type="submission" date="2022-05" db="EMBL/GenBank/DDBJ databases">
        <title>A multi-omics perspective on studying reproductive biology in Daphnia sinensis.</title>
        <authorList>
            <person name="Jia J."/>
        </authorList>
    </citation>
    <scope>NUCLEOTIDE SEQUENCE [LARGE SCALE GENOMIC DNA]</scope>
    <source>
        <strain evidence="2 3">WSL</strain>
    </source>
</reference>
<name>A0AAD5KNY2_9CRUS</name>
<feature type="compositionally biased region" description="Basic residues" evidence="1">
    <location>
        <begin position="49"/>
        <end position="59"/>
    </location>
</feature>
<proteinExistence type="predicted"/>
<dbReference type="AlphaFoldDB" id="A0AAD5KNY2"/>
<feature type="compositionally biased region" description="Low complexity" evidence="1">
    <location>
        <begin position="1"/>
        <end position="18"/>
    </location>
</feature>
<protein>
    <submittedName>
        <fullName evidence="2">Uncharacterized protein</fullName>
    </submittedName>
</protein>
<sequence>MTIATTNTTTTATSTATTSRMTGAGGQVAETGADCDEIGQGQLQDGTRRMRRSSKGVRGVLRARKADHQGRQTGSLLRLYHRWPKTLRMQRYFQELSQEISSLLSAGVSTDQSKLLSKEFPIAFEEENFTLKPPKLDGWMSRRARDKNTLKTVNSSEESLIKTQLKIMDIGQPLIDLYVRVVAVAHGTPAGVRSRRSLQAALQQWGRAYAHISRKRRETIVNATDPRIDYLLKDETVFTRGKEACEHLFTGEFLDLMLKEASQDEVSFTRLRVCCVCKDVKEKFHFPCF</sequence>
<dbReference type="EMBL" id="WJBH02000007">
    <property type="protein sequence ID" value="KAI9555982.1"/>
    <property type="molecule type" value="Genomic_DNA"/>
</dbReference>
<feature type="region of interest" description="Disordered" evidence="1">
    <location>
        <begin position="1"/>
        <end position="59"/>
    </location>
</feature>
<gene>
    <name evidence="2" type="ORF">GHT06_018540</name>
</gene>
<organism evidence="2 3">
    <name type="scientific">Daphnia sinensis</name>
    <dbReference type="NCBI Taxonomy" id="1820382"/>
    <lineage>
        <taxon>Eukaryota</taxon>
        <taxon>Metazoa</taxon>
        <taxon>Ecdysozoa</taxon>
        <taxon>Arthropoda</taxon>
        <taxon>Crustacea</taxon>
        <taxon>Branchiopoda</taxon>
        <taxon>Diplostraca</taxon>
        <taxon>Cladocera</taxon>
        <taxon>Anomopoda</taxon>
        <taxon>Daphniidae</taxon>
        <taxon>Daphnia</taxon>
        <taxon>Daphnia similis group</taxon>
    </lineage>
</organism>
<evidence type="ECO:0000313" key="3">
    <source>
        <dbReference type="Proteomes" id="UP000820818"/>
    </source>
</evidence>
<comment type="caution">
    <text evidence="2">The sequence shown here is derived from an EMBL/GenBank/DDBJ whole genome shotgun (WGS) entry which is preliminary data.</text>
</comment>